<evidence type="ECO:0000313" key="2">
    <source>
        <dbReference type="Proteomes" id="UP000241546"/>
    </source>
</evidence>
<keyword evidence="2" id="KW-1185">Reference proteome</keyword>
<accession>A0A2T4B486</accession>
<protein>
    <submittedName>
        <fullName evidence="1">Uncharacterized protein</fullName>
    </submittedName>
</protein>
<dbReference type="Proteomes" id="UP000241546">
    <property type="component" value="Unassembled WGS sequence"/>
</dbReference>
<gene>
    <name evidence="1" type="ORF">BBK36DRAFT_6457</name>
</gene>
<organism evidence="1 2">
    <name type="scientific">Trichoderma citrinoviride</name>
    <dbReference type="NCBI Taxonomy" id="58853"/>
    <lineage>
        <taxon>Eukaryota</taxon>
        <taxon>Fungi</taxon>
        <taxon>Dikarya</taxon>
        <taxon>Ascomycota</taxon>
        <taxon>Pezizomycotina</taxon>
        <taxon>Sordariomycetes</taxon>
        <taxon>Hypocreomycetidae</taxon>
        <taxon>Hypocreales</taxon>
        <taxon>Hypocreaceae</taxon>
        <taxon>Trichoderma</taxon>
    </lineage>
</organism>
<dbReference type="EMBL" id="KZ680217">
    <property type="protein sequence ID" value="PTB64132.1"/>
    <property type="molecule type" value="Genomic_DNA"/>
</dbReference>
<dbReference type="RefSeq" id="XP_024747452.1">
    <property type="nucleotide sequence ID" value="XM_024898424.1"/>
</dbReference>
<name>A0A2T4B486_9HYPO</name>
<reference evidence="2" key="1">
    <citation type="submission" date="2016-07" db="EMBL/GenBank/DDBJ databases">
        <title>Multiple horizontal gene transfer events from other fungi enriched the ability of initially mycotrophic Trichoderma (Ascomycota) to feed on dead plant biomass.</title>
        <authorList>
            <consortium name="DOE Joint Genome Institute"/>
            <person name="Atanasova L."/>
            <person name="Chenthamara K."/>
            <person name="Zhang J."/>
            <person name="Grujic M."/>
            <person name="Henrissat B."/>
            <person name="Kuo A."/>
            <person name="Aerts A."/>
            <person name="Salamov A."/>
            <person name="Lipzen A."/>
            <person name="Labutti K."/>
            <person name="Barry K."/>
            <person name="Miao Y."/>
            <person name="Rahimi M.J."/>
            <person name="Shen Q."/>
            <person name="Grigoriev I.V."/>
            <person name="Kubicek C.P."/>
            <person name="Druzhinina I.S."/>
        </authorList>
    </citation>
    <scope>NUCLEOTIDE SEQUENCE [LARGE SCALE GENOMIC DNA]</scope>
    <source>
        <strain evidence="2">TUCIM 6016</strain>
    </source>
</reference>
<sequence length="79" mass="8354">MRVGGKRCDAVFRALCSVHSTRPSSAFSSTNARSIATAMQSRTETWASRVVIVIAMGLTSGTGALHDRVARAVDGSRKS</sequence>
<proteinExistence type="predicted"/>
<evidence type="ECO:0000313" key="1">
    <source>
        <dbReference type="EMBL" id="PTB64132.1"/>
    </source>
</evidence>
<dbReference type="AlphaFoldDB" id="A0A2T4B486"/>
<dbReference type="GeneID" id="36606542"/>